<dbReference type="PANTHER" id="PTHR46018:SF2">
    <property type="entry name" value="ZINC PHOSPHODIESTERASE ELAC PROTEIN 1"/>
    <property type="match status" value="1"/>
</dbReference>
<dbReference type="Proteomes" id="UP001600894">
    <property type="component" value="Unassembled WGS sequence"/>
</dbReference>
<dbReference type="InterPro" id="IPR036866">
    <property type="entry name" value="RibonucZ/Hydroxyglut_hydro"/>
</dbReference>
<keyword evidence="1" id="KW-0255">Endonuclease</keyword>
<evidence type="ECO:0000313" key="3">
    <source>
        <dbReference type="EMBL" id="GAA6270152.1"/>
    </source>
</evidence>
<keyword evidence="1" id="KW-0378">Hydrolase</keyword>
<name>A0ABQ0B1J3_9FIRM</name>
<dbReference type="InterPro" id="IPR001279">
    <property type="entry name" value="Metallo-B-lactamas"/>
</dbReference>
<dbReference type="SMART" id="SM00849">
    <property type="entry name" value="Lactamase_B"/>
    <property type="match status" value="1"/>
</dbReference>
<sequence>MDYFKVFPRKQLLNFYKESLRKELDMEELYVFGTGNAQAVRCYNTCFALKDGEEFFMVDAGGGNGILKILEDMKVELSQIHHIFVTHEHTDHILGIVWMVRMIATAMKKGNYEGQLRIYCHHELTDTISTLCRLTLQGKFYKMIGERIFLVPVEDGETVRILDHDVTFFDILSTKAKQFGFTFALKDGRKLTCAGDEPLSAECVPYVKGSSWLLHEAFCLYEDRDRFKPYEKHHSTVKEACELAERLDIPHLVLWHTEDKRLADRKALYTAEGKEYYRGELHVPDDGEILSL</sequence>
<comment type="caution">
    <text evidence="3">The sequence shown here is derived from an EMBL/GenBank/DDBJ whole genome shotgun (WGS) entry which is preliminary data.</text>
</comment>
<evidence type="ECO:0000256" key="1">
    <source>
        <dbReference type="ARBA" id="ARBA00022759"/>
    </source>
</evidence>
<reference evidence="3 4" key="1">
    <citation type="submission" date="2024-04" db="EMBL/GenBank/DDBJ databases">
        <title>Defined microbial consortia suppress multidrug-resistant proinflammatory Enterobacteriaceae via ecological control.</title>
        <authorList>
            <person name="Furuichi M."/>
            <person name="Kawaguchi T."/>
            <person name="Pust M."/>
            <person name="Yasuma K."/>
            <person name="Plichta D."/>
            <person name="Hasegawa N."/>
            <person name="Ohya T."/>
            <person name="Bhattarai S."/>
            <person name="Sasajima S."/>
            <person name="Aoto Y."/>
            <person name="Tuganbaev T."/>
            <person name="Yaginuma M."/>
            <person name="Ueda M."/>
            <person name="Okahashi N."/>
            <person name="Amafuji K."/>
            <person name="Kiridooshi Y."/>
            <person name="Sugita K."/>
            <person name="Strazar M."/>
            <person name="Skelly A."/>
            <person name="Suda W."/>
            <person name="Hattori M."/>
            <person name="Nakamoto N."/>
            <person name="Caballero S."/>
            <person name="Norman J."/>
            <person name="Olle B."/>
            <person name="Tanoue T."/>
            <person name="Arita M."/>
            <person name="Bucci V."/>
            <person name="Atarashi K."/>
            <person name="Xavier R."/>
            <person name="Honda K."/>
        </authorList>
    </citation>
    <scope>NUCLEOTIDE SEQUENCE [LARGE SCALE GENOMIC DNA]</scope>
    <source>
        <strain evidence="4">f13</strain>
    </source>
</reference>
<proteinExistence type="predicted"/>
<feature type="domain" description="Metallo-beta-lactamase" evidence="2">
    <location>
        <begin position="43"/>
        <end position="234"/>
    </location>
</feature>
<keyword evidence="1" id="KW-0540">Nuclease</keyword>
<dbReference type="PANTHER" id="PTHR46018">
    <property type="entry name" value="ZINC PHOSPHODIESTERASE ELAC PROTEIN 1"/>
    <property type="match status" value="1"/>
</dbReference>
<dbReference type="Gene3D" id="3.60.15.10">
    <property type="entry name" value="Ribonuclease Z/Hydroxyacylglutathione hydrolase-like"/>
    <property type="match status" value="1"/>
</dbReference>
<dbReference type="Pfam" id="PF23023">
    <property type="entry name" value="Anti-Pycsar_Apyc1"/>
    <property type="match status" value="1"/>
</dbReference>
<keyword evidence="4" id="KW-1185">Reference proteome</keyword>
<dbReference type="SUPFAM" id="SSF56281">
    <property type="entry name" value="Metallo-hydrolase/oxidoreductase"/>
    <property type="match status" value="1"/>
</dbReference>
<dbReference type="EMBL" id="BAABXL010000001">
    <property type="protein sequence ID" value="GAA6270152.1"/>
    <property type="molecule type" value="Genomic_DNA"/>
</dbReference>
<evidence type="ECO:0000313" key="4">
    <source>
        <dbReference type="Proteomes" id="UP001600894"/>
    </source>
</evidence>
<organism evidence="3 4">
    <name type="scientific">Enterocloster alcoholdehydrogenati</name>
    <dbReference type="NCBI Taxonomy" id="2547410"/>
    <lineage>
        <taxon>Bacteria</taxon>
        <taxon>Bacillati</taxon>
        <taxon>Bacillota</taxon>
        <taxon>Clostridia</taxon>
        <taxon>Lachnospirales</taxon>
        <taxon>Lachnospiraceae</taxon>
        <taxon>Enterocloster</taxon>
    </lineage>
</organism>
<evidence type="ECO:0000259" key="2">
    <source>
        <dbReference type="SMART" id="SM00849"/>
    </source>
</evidence>
<accession>A0ABQ0B1J3</accession>
<gene>
    <name evidence="3" type="ORF">F130042H8_32120</name>
</gene>
<protein>
    <submittedName>
        <fullName evidence="3">MBL fold metallo-hydrolase</fullName>
    </submittedName>
</protein>